<name>A0A1J5S0S5_9ZZZZ</name>
<evidence type="ECO:0000256" key="1">
    <source>
        <dbReference type="ARBA" id="ARBA00004383"/>
    </source>
</evidence>
<evidence type="ECO:0000256" key="2">
    <source>
        <dbReference type="ARBA" id="ARBA00006555"/>
    </source>
</evidence>
<accession>A0A1J5S0S5</accession>
<dbReference type="PANTHER" id="PTHR33446">
    <property type="entry name" value="PROTEIN TONB-RELATED"/>
    <property type="match status" value="1"/>
</dbReference>
<dbReference type="Gene3D" id="3.30.1150.10">
    <property type="match status" value="1"/>
</dbReference>
<sequence>MPPAPSVQALLGGQETLSAADGPGGRGRSCRLGFRGWAVMLSLGLHLSAALALLSWPSHDGAAQAPPAVVAVRLLSLPAAPPPLPAPAPVSVPPPVPAPVPPPPPPRPPVRRMAAGRPRLRAPAPPPTTAIATPATPAAPAAPVAATAPVAAVAAPAAAVRRGERDDARLRRYEQQLWAALLAHKPRGLPFQGTVLLAFTLSPAGALQEARVARSAGMAVLDRAALAALRAAAPLPPPPPGLTVAQRHFSIPFTFQ</sequence>
<evidence type="ECO:0000313" key="11">
    <source>
        <dbReference type="EMBL" id="OIQ95363.1"/>
    </source>
</evidence>
<proteinExistence type="inferred from homology"/>
<evidence type="ECO:0000256" key="5">
    <source>
        <dbReference type="ARBA" id="ARBA00022519"/>
    </source>
</evidence>
<dbReference type="PROSITE" id="PS52015">
    <property type="entry name" value="TONB_CTD"/>
    <property type="match status" value="1"/>
</dbReference>
<evidence type="ECO:0000256" key="3">
    <source>
        <dbReference type="ARBA" id="ARBA00022448"/>
    </source>
</evidence>
<reference evidence="11" key="1">
    <citation type="submission" date="2016-10" db="EMBL/GenBank/DDBJ databases">
        <title>Sequence of Gallionella enrichment culture.</title>
        <authorList>
            <person name="Poehlein A."/>
            <person name="Muehling M."/>
            <person name="Daniel R."/>
        </authorList>
    </citation>
    <scope>NUCLEOTIDE SEQUENCE</scope>
</reference>
<evidence type="ECO:0000256" key="7">
    <source>
        <dbReference type="ARBA" id="ARBA00022927"/>
    </source>
</evidence>
<comment type="similarity">
    <text evidence="2">Belongs to the TonB family.</text>
</comment>
<dbReference type="SUPFAM" id="SSF74653">
    <property type="entry name" value="TolA/TonB C-terminal domain"/>
    <property type="match status" value="1"/>
</dbReference>
<evidence type="ECO:0000256" key="9">
    <source>
        <dbReference type="ARBA" id="ARBA00023136"/>
    </source>
</evidence>
<keyword evidence="9" id="KW-0472">Membrane</keyword>
<dbReference type="GO" id="GO:0055085">
    <property type="term" value="P:transmembrane transport"/>
    <property type="evidence" value="ECO:0007669"/>
    <property type="project" value="InterPro"/>
</dbReference>
<gene>
    <name evidence="11" type="ORF">GALL_226310</name>
</gene>
<dbReference type="AlphaFoldDB" id="A0A1J5S0S5"/>
<keyword evidence="5" id="KW-0997">Cell inner membrane</keyword>
<evidence type="ECO:0000256" key="8">
    <source>
        <dbReference type="ARBA" id="ARBA00022989"/>
    </source>
</evidence>
<feature type="domain" description="TonB C-terminal" evidence="10">
    <location>
        <begin position="167"/>
        <end position="256"/>
    </location>
</feature>
<dbReference type="InterPro" id="IPR037682">
    <property type="entry name" value="TonB_C"/>
</dbReference>
<evidence type="ECO:0000256" key="6">
    <source>
        <dbReference type="ARBA" id="ARBA00022692"/>
    </source>
</evidence>
<dbReference type="GO" id="GO:0005886">
    <property type="term" value="C:plasma membrane"/>
    <property type="evidence" value="ECO:0007669"/>
    <property type="project" value="UniProtKB-SubCell"/>
</dbReference>
<dbReference type="EMBL" id="MLJW01000168">
    <property type="protein sequence ID" value="OIQ95363.1"/>
    <property type="molecule type" value="Genomic_DNA"/>
</dbReference>
<dbReference type="NCBIfam" id="TIGR01352">
    <property type="entry name" value="tonB_Cterm"/>
    <property type="match status" value="1"/>
</dbReference>
<comment type="caution">
    <text evidence="11">The sequence shown here is derived from an EMBL/GenBank/DDBJ whole genome shotgun (WGS) entry which is preliminary data.</text>
</comment>
<dbReference type="InterPro" id="IPR051045">
    <property type="entry name" value="TonB-dependent_transducer"/>
</dbReference>
<keyword evidence="6" id="KW-0812">Transmembrane</keyword>
<comment type="subcellular location">
    <subcellularLocation>
        <location evidence="1">Cell inner membrane</location>
        <topology evidence="1">Single-pass membrane protein</topology>
        <orientation evidence="1">Periplasmic side</orientation>
    </subcellularLocation>
</comment>
<keyword evidence="4" id="KW-1003">Cell membrane</keyword>
<evidence type="ECO:0000256" key="4">
    <source>
        <dbReference type="ARBA" id="ARBA00022475"/>
    </source>
</evidence>
<dbReference type="PANTHER" id="PTHR33446:SF13">
    <property type="entry name" value="TONB PROTEIN"/>
    <property type="match status" value="1"/>
</dbReference>
<evidence type="ECO:0000259" key="10">
    <source>
        <dbReference type="PROSITE" id="PS52015"/>
    </source>
</evidence>
<dbReference type="GO" id="GO:0015031">
    <property type="term" value="P:protein transport"/>
    <property type="evidence" value="ECO:0007669"/>
    <property type="project" value="UniProtKB-KW"/>
</dbReference>
<dbReference type="InterPro" id="IPR006260">
    <property type="entry name" value="TonB/TolA_C"/>
</dbReference>
<dbReference type="Pfam" id="PF03544">
    <property type="entry name" value="TonB_C"/>
    <property type="match status" value="1"/>
</dbReference>
<organism evidence="11">
    <name type="scientific">mine drainage metagenome</name>
    <dbReference type="NCBI Taxonomy" id="410659"/>
    <lineage>
        <taxon>unclassified sequences</taxon>
        <taxon>metagenomes</taxon>
        <taxon>ecological metagenomes</taxon>
    </lineage>
</organism>
<keyword evidence="7" id="KW-0653">Protein transport</keyword>
<keyword evidence="8" id="KW-1133">Transmembrane helix</keyword>
<keyword evidence="3" id="KW-0813">Transport</keyword>
<protein>
    <submittedName>
        <fullName evidence="11">Gram-negative bacterial tonB protein</fullName>
    </submittedName>
</protein>